<dbReference type="Proteomes" id="UP001246244">
    <property type="component" value="Unassembled WGS sequence"/>
</dbReference>
<dbReference type="InterPro" id="IPR003439">
    <property type="entry name" value="ABC_transporter-like_ATP-bd"/>
</dbReference>
<dbReference type="Gene3D" id="3.40.50.300">
    <property type="entry name" value="P-loop containing nucleotide triphosphate hydrolases"/>
    <property type="match status" value="1"/>
</dbReference>
<comment type="caution">
    <text evidence="12">The sequence shown here is derived from an EMBL/GenBank/DDBJ whole genome shotgun (WGS) entry which is preliminary data.</text>
</comment>
<keyword evidence="5 12" id="KW-0067">ATP-binding</keyword>
<dbReference type="SMART" id="SM00382">
    <property type="entry name" value="AAA"/>
    <property type="match status" value="1"/>
</dbReference>
<comment type="subunit">
    <text evidence="7">The complex is composed of two ATP-binding proteins (WtpC), two transmembrane proteins (WtpB) and a solute-binding protein (WtpA).</text>
</comment>
<sequence>MSLGVKVELKKQYNEAGNNGKKDVKKAFMLDVSFEMENKLVVLFGPSGSGKTTLFKCISGITEPDYGKITVGSKVYYDKDKKINLPIQKRNLGYVFQNYTLFPHMNVRKNIECGLKGWEKEAKKERVLEMLNLLHIEELETRYPSQLSGGQKQRVALARALAPKPEILLLDEPFSALDLEIRIELAEKIKKLQNKIGIPLLFITHNLEEAFLLADKILILHGGKAQQFGTPEEIFYHPKNLHVAELVGVSNIFDDAYVKEYDEESKSTVLESGDLRIKIKYLNFKAGDKVSWGIHPENITLLLPDSDSEDQDENIYSARVNSIINKGPKKRITLKLVRHNKTLTAEVPAQFVDSLKLHAGDLCLVKLEMSALVAFYSF</sequence>
<comment type="catalytic activity">
    <reaction evidence="10">
        <text>tungstate(in) + ATP + H2O = tungstate(out) + ADP + phosphate + H(+)</text>
        <dbReference type="Rhea" id="RHEA:35027"/>
        <dbReference type="ChEBI" id="CHEBI:15377"/>
        <dbReference type="ChEBI" id="CHEBI:15378"/>
        <dbReference type="ChEBI" id="CHEBI:30616"/>
        <dbReference type="ChEBI" id="CHEBI:43474"/>
        <dbReference type="ChEBI" id="CHEBI:46502"/>
        <dbReference type="ChEBI" id="CHEBI:456216"/>
        <dbReference type="EC" id="7.3.2.6"/>
    </reaction>
</comment>
<feature type="domain" description="ABC transporter" evidence="11">
    <location>
        <begin position="7"/>
        <end position="247"/>
    </location>
</feature>
<reference evidence="13" key="1">
    <citation type="submission" date="2023-07" db="EMBL/GenBank/DDBJ databases">
        <title>Whole-genome sequencing of a new Methanosarcina sp. Z-7115.</title>
        <authorList>
            <person name="Zhilina T.N."/>
            <person name="Merkel A.Y."/>
        </authorList>
    </citation>
    <scope>NUCLEOTIDE SEQUENCE [LARGE SCALE GENOMIC DNA]</scope>
    <source>
        <strain evidence="13">Z-7115</strain>
    </source>
</reference>
<dbReference type="PROSITE" id="PS50893">
    <property type="entry name" value="ABC_TRANSPORTER_2"/>
    <property type="match status" value="1"/>
</dbReference>
<evidence type="ECO:0000256" key="9">
    <source>
        <dbReference type="ARBA" id="ARBA00041133"/>
    </source>
</evidence>
<dbReference type="InterPro" id="IPR027417">
    <property type="entry name" value="P-loop_NTPase"/>
</dbReference>
<name>A0ABU2D5G0_9EURY</name>
<gene>
    <name evidence="12" type="ORF">RG963_15820</name>
</gene>
<evidence type="ECO:0000256" key="8">
    <source>
        <dbReference type="ARBA" id="ARBA00039025"/>
    </source>
</evidence>
<evidence type="ECO:0000256" key="10">
    <source>
        <dbReference type="ARBA" id="ARBA00047936"/>
    </source>
</evidence>
<dbReference type="EMBL" id="JAVKPK010000105">
    <property type="protein sequence ID" value="MDR7667213.1"/>
    <property type="molecule type" value="Genomic_DNA"/>
</dbReference>
<comment type="subcellular location">
    <subcellularLocation>
        <location evidence="1">Cell membrane</location>
        <topology evidence="1">Peripheral membrane protein</topology>
    </subcellularLocation>
</comment>
<evidence type="ECO:0000259" key="11">
    <source>
        <dbReference type="PROSITE" id="PS50893"/>
    </source>
</evidence>
<dbReference type="GO" id="GO:0005524">
    <property type="term" value="F:ATP binding"/>
    <property type="evidence" value="ECO:0007669"/>
    <property type="project" value="UniProtKB-KW"/>
</dbReference>
<dbReference type="PANTHER" id="PTHR42781:SF4">
    <property type="entry name" value="SPERMIDINE_PUTRESCINE IMPORT ATP-BINDING PROTEIN POTA"/>
    <property type="match status" value="1"/>
</dbReference>
<dbReference type="Gene3D" id="2.40.50.100">
    <property type="match status" value="1"/>
</dbReference>
<evidence type="ECO:0000256" key="6">
    <source>
        <dbReference type="ARBA" id="ARBA00038307"/>
    </source>
</evidence>
<dbReference type="InterPro" id="IPR017871">
    <property type="entry name" value="ABC_transporter-like_CS"/>
</dbReference>
<dbReference type="SUPFAM" id="SSF50331">
    <property type="entry name" value="MOP-like"/>
    <property type="match status" value="1"/>
</dbReference>
<evidence type="ECO:0000256" key="4">
    <source>
        <dbReference type="ARBA" id="ARBA00022741"/>
    </source>
</evidence>
<dbReference type="RefSeq" id="WP_310577241.1">
    <property type="nucleotide sequence ID" value="NZ_JAVKPK010000105.1"/>
</dbReference>
<evidence type="ECO:0000256" key="2">
    <source>
        <dbReference type="ARBA" id="ARBA00022448"/>
    </source>
</evidence>
<keyword evidence="3" id="KW-0500">Molybdenum</keyword>
<evidence type="ECO:0000313" key="13">
    <source>
        <dbReference type="Proteomes" id="UP001246244"/>
    </source>
</evidence>
<keyword evidence="4" id="KW-0547">Nucleotide-binding</keyword>
<evidence type="ECO:0000256" key="3">
    <source>
        <dbReference type="ARBA" id="ARBA00022505"/>
    </source>
</evidence>
<evidence type="ECO:0000313" key="12">
    <source>
        <dbReference type="EMBL" id="MDR7667213.1"/>
    </source>
</evidence>
<keyword evidence="13" id="KW-1185">Reference proteome</keyword>
<dbReference type="InterPro" id="IPR050093">
    <property type="entry name" value="ABC_SmlMolc_Importer"/>
</dbReference>
<dbReference type="SUPFAM" id="SSF52540">
    <property type="entry name" value="P-loop containing nucleoside triphosphate hydrolases"/>
    <property type="match status" value="1"/>
</dbReference>
<evidence type="ECO:0000256" key="1">
    <source>
        <dbReference type="ARBA" id="ARBA00004202"/>
    </source>
</evidence>
<organism evidence="12 13">
    <name type="scientific">Methanosarcina baikalica</name>
    <dbReference type="NCBI Taxonomy" id="3073890"/>
    <lineage>
        <taxon>Archaea</taxon>
        <taxon>Methanobacteriati</taxon>
        <taxon>Methanobacteriota</taxon>
        <taxon>Stenosarchaea group</taxon>
        <taxon>Methanomicrobia</taxon>
        <taxon>Methanosarcinales</taxon>
        <taxon>Methanosarcinaceae</taxon>
        <taxon>Methanosarcina</taxon>
    </lineage>
</organism>
<dbReference type="EC" id="7.3.2.6" evidence="8"/>
<accession>A0ABU2D5G0</accession>
<protein>
    <recommendedName>
        <fullName evidence="9">Molybdate/tungstate import ATP-binding protein WtpC</fullName>
        <ecNumber evidence="8">7.3.2.6</ecNumber>
    </recommendedName>
</protein>
<dbReference type="PROSITE" id="PS00211">
    <property type="entry name" value="ABC_TRANSPORTER_1"/>
    <property type="match status" value="1"/>
</dbReference>
<proteinExistence type="inferred from homology"/>
<dbReference type="InterPro" id="IPR008995">
    <property type="entry name" value="Mo/tungstate-bd_C_term_dom"/>
</dbReference>
<dbReference type="PANTHER" id="PTHR42781">
    <property type="entry name" value="SPERMIDINE/PUTRESCINE IMPORT ATP-BINDING PROTEIN POTA"/>
    <property type="match status" value="1"/>
</dbReference>
<evidence type="ECO:0000256" key="7">
    <source>
        <dbReference type="ARBA" id="ARBA00038781"/>
    </source>
</evidence>
<evidence type="ECO:0000256" key="5">
    <source>
        <dbReference type="ARBA" id="ARBA00022840"/>
    </source>
</evidence>
<keyword evidence="2" id="KW-0813">Transport</keyword>
<dbReference type="Pfam" id="PF00005">
    <property type="entry name" value="ABC_tran"/>
    <property type="match status" value="1"/>
</dbReference>
<dbReference type="InterPro" id="IPR003593">
    <property type="entry name" value="AAA+_ATPase"/>
</dbReference>
<comment type="similarity">
    <text evidence="6">Belongs to the ABC transporter superfamily. Sulfate/tungstate importer (TC 3.A.1.6) family.</text>
</comment>